<proteinExistence type="predicted"/>
<dbReference type="PANTHER" id="PTHR11586:SF37">
    <property type="entry name" value="TRNA-BINDING DOMAIN-CONTAINING PROTEIN"/>
    <property type="match status" value="1"/>
</dbReference>
<dbReference type="CDD" id="cd02798">
    <property type="entry name" value="tRNA_bind_CsaA"/>
    <property type="match status" value="1"/>
</dbReference>
<protein>
    <submittedName>
        <fullName evidence="5">tRNA-binding protein</fullName>
    </submittedName>
</protein>
<dbReference type="PROSITE" id="PS50886">
    <property type="entry name" value="TRBD"/>
    <property type="match status" value="1"/>
</dbReference>
<keyword evidence="6" id="KW-1185">Reference proteome</keyword>
<gene>
    <name evidence="5" type="ORF">SAMN05216388_1001138</name>
</gene>
<dbReference type="GO" id="GO:0000049">
    <property type="term" value="F:tRNA binding"/>
    <property type="evidence" value="ECO:0007669"/>
    <property type="project" value="UniProtKB-UniRule"/>
</dbReference>
<evidence type="ECO:0000259" key="4">
    <source>
        <dbReference type="PROSITE" id="PS50886"/>
    </source>
</evidence>
<accession>A0A1H8D001</accession>
<sequence length="115" mass="12597">MGIEEADIDPERFLEDVEMRIGTVRAAEPFPDARKDVYELEVDFGTETRQSAAGLTDNYGPDELVGRQVLAVVNLGTVNIAGFESQCLVTGVDDADGDVVHLQPEREVPDGTRLY</sequence>
<keyword evidence="1 3" id="KW-0820">tRNA-binding</keyword>
<dbReference type="Proteomes" id="UP000198775">
    <property type="component" value="Unassembled WGS sequence"/>
</dbReference>
<dbReference type="AlphaFoldDB" id="A0A1H8D001"/>
<evidence type="ECO:0000256" key="1">
    <source>
        <dbReference type="ARBA" id="ARBA00022555"/>
    </source>
</evidence>
<evidence type="ECO:0000256" key="2">
    <source>
        <dbReference type="ARBA" id="ARBA00022884"/>
    </source>
</evidence>
<dbReference type="InterPro" id="IPR012340">
    <property type="entry name" value="NA-bd_OB-fold"/>
</dbReference>
<keyword evidence="2 3" id="KW-0694">RNA-binding</keyword>
<dbReference type="SUPFAM" id="SSF50249">
    <property type="entry name" value="Nucleic acid-binding proteins"/>
    <property type="match status" value="1"/>
</dbReference>
<feature type="domain" description="TRNA-binding" evidence="4">
    <location>
        <begin position="13"/>
        <end position="115"/>
    </location>
</feature>
<evidence type="ECO:0000313" key="5">
    <source>
        <dbReference type="EMBL" id="SEN00741.1"/>
    </source>
</evidence>
<evidence type="ECO:0000256" key="3">
    <source>
        <dbReference type="PROSITE-ProRule" id="PRU00209"/>
    </source>
</evidence>
<dbReference type="Pfam" id="PF01588">
    <property type="entry name" value="tRNA_bind"/>
    <property type="match status" value="1"/>
</dbReference>
<dbReference type="OrthoDB" id="30609at2157"/>
<evidence type="ECO:0000313" key="6">
    <source>
        <dbReference type="Proteomes" id="UP000198775"/>
    </source>
</evidence>
<dbReference type="InterPro" id="IPR002547">
    <property type="entry name" value="tRNA-bd_dom"/>
</dbReference>
<dbReference type="InterPro" id="IPR051270">
    <property type="entry name" value="Tyrosine-tRNA_ligase_regulator"/>
</dbReference>
<dbReference type="RefSeq" id="WP_092656587.1">
    <property type="nucleotide sequence ID" value="NZ_FOCX01000001.1"/>
</dbReference>
<reference evidence="6" key="1">
    <citation type="submission" date="2016-10" db="EMBL/GenBank/DDBJ databases">
        <authorList>
            <person name="Varghese N."/>
            <person name="Submissions S."/>
        </authorList>
    </citation>
    <scope>NUCLEOTIDE SEQUENCE [LARGE SCALE GENOMIC DNA]</scope>
    <source>
        <strain evidence="6">IBRC-M 10043</strain>
    </source>
</reference>
<name>A0A1H8D001_9EURY</name>
<dbReference type="PANTHER" id="PTHR11586">
    <property type="entry name" value="TRNA-AMINOACYLATION COFACTOR ARC1 FAMILY MEMBER"/>
    <property type="match status" value="1"/>
</dbReference>
<dbReference type="Gene3D" id="2.40.50.140">
    <property type="entry name" value="Nucleic acid-binding proteins"/>
    <property type="match status" value="1"/>
</dbReference>
<dbReference type="EMBL" id="FOCX01000001">
    <property type="protein sequence ID" value="SEN00741.1"/>
    <property type="molecule type" value="Genomic_DNA"/>
</dbReference>
<organism evidence="5 6">
    <name type="scientific">Halorientalis persicus</name>
    <dbReference type="NCBI Taxonomy" id="1367881"/>
    <lineage>
        <taxon>Archaea</taxon>
        <taxon>Methanobacteriati</taxon>
        <taxon>Methanobacteriota</taxon>
        <taxon>Stenosarchaea group</taxon>
        <taxon>Halobacteria</taxon>
        <taxon>Halobacteriales</taxon>
        <taxon>Haloarculaceae</taxon>
        <taxon>Halorientalis</taxon>
    </lineage>
</organism>